<dbReference type="Gene3D" id="3.40.50.1000">
    <property type="entry name" value="HAD superfamily/HAD-like"/>
    <property type="match status" value="1"/>
</dbReference>
<dbReference type="AlphaFoldDB" id="A0A1M4N1V5"/>
<keyword evidence="7" id="KW-0378">Hydrolase</keyword>
<evidence type="ECO:0000256" key="9">
    <source>
        <dbReference type="ARBA" id="ARBA00023277"/>
    </source>
</evidence>
<dbReference type="InterPro" id="IPR023198">
    <property type="entry name" value="PGP-like_dom2"/>
</dbReference>
<name>A0A1M4N1V5_9RHOB</name>
<accession>A0A1M4N1V5</accession>
<keyword evidence="6" id="KW-0479">Metal-binding</keyword>
<dbReference type="EMBL" id="FMJB01000061">
    <property type="protein sequence ID" value="SCM68793.1"/>
    <property type="molecule type" value="Genomic_DNA"/>
</dbReference>
<dbReference type="PANTHER" id="PTHR43434:SF1">
    <property type="entry name" value="PHOSPHOGLYCOLATE PHOSPHATASE"/>
    <property type="match status" value="1"/>
</dbReference>
<dbReference type="GO" id="GO:0046872">
    <property type="term" value="F:metal ion binding"/>
    <property type="evidence" value="ECO:0007669"/>
    <property type="project" value="UniProtKB-KW"/>
</dbReference>
<evidence type="ECO:0000256" key="2">
    <source>
        <dbReference type="ARBA" id="ARBA00001946"/>
    </source>
</evidence>
<dbReference type="InterPro" id="IPR050155">
    <property type="entry name" value="HAD-like_hydrolase_sf"/>
</dbReference>
<dbReference type="InterPro" id="IPR006439">
    <property type="entry name" value="HAD-SF_hydro_IA"/>
</dbReference>
<comment type="similarity">
    <text evidence="4">Belongs to the HAD-like hydrolase superfamily. CbbY/CbbZ/Gph/YieH family.</text>
</comment>
<evidence type="ECO:0000256" key="4">
    <source>
        <dbReference type="ARBA" id="ARBA00006171"/>
    </source>
</evidence>
<organism evidence="10 11">
    <name type="scientific">Donghicola eburneus</name>
    <dbReference type="NCBI Taxonomy" id="393278"/>
    <lineage>
        <taxon>Bacteria</taxon>
        <taxon>Pseudomonadati</taxon>
        <taxon>Pseudomonadota</taxon>
        <taxon>Alphaproteobacteria</taxon>
        <taxon>Rhodobacterales</taxon>
        <taxon>Roseobacteraceae</taxon>
        <taxon>Donghicola</taxon>
    </lineage>
</organism>
<dbReference type="Gene3D" id="1.10.150.240">
    <property type="entry name" value="Putative phosphatase, domain 2"/>
    <property type="match status" value="1"/>
</dbReference>
<evidence type="ECO:0000256" key="1">
    <source>
        <dbReference type="ARBA" id="ARBA00000830"/>
    </source>
</evidence>
<dbReference type="InterPro" id="IPR036412">
    <property type="entry name" value="HAD-like_sf"/>
</dbReference>
<evidence type="ECO:0000256" key="6">
    <source>
        <dbReference type="ARBA" id="ARBA00022723"/>
    </source>
</evidence>
<comment type="catalytic activity">
    <reaction evidence="1">
        <text>2-phosphoglycolate + H2O = glycolate + phosphate</text>
        <dbReference type="Rhea" id="RHEA:14369"/>
        <dbReference type="ChEBI" id="CHEBI:15377"/>
        <dbReference type="ChEBI" id="CHEBI:29805"/>
        <dbReference type="ChEBI" id="CHEBI:43474"/>
        <dbReference type="ChEBI" id="CHEBI:58033"/>
        <dbReference type="EC" id="3.1.3.18"/>
    </reaction>
</comment>
<dbReference type="RefSeq" id="WP_072707729.1">
    <property type="nucleotide sequence ID" value="NZ_FMJB01000061.1"/>
</dbReference>
<dbReference type="EC" id="3.1.3.18" evidence="5"/>
<evidence type="ECO:0000256" key="8">
    <source>
        <dbReference type="ARBA" id="ARBA00022842"/>
    </source>
</evidence>
<dbReference type="NCBIfam" id="TIGR01549">
    <property type="entry name" value="HAD-SF-IA-v1"/>
    <property type="match status" value="1"/>
</dbReference>
<evidence type="ECO:0000313" key="11">
    <source>
        <dbReference type="Proteomes" id="UP000184085"/>
    </source>
</evidence>
<proteinExistence type="inferred from homology"/>
<keyword evidence="9" id="KW-0119">Carbohydrate metabolism</keyword>
<evidence type="ECO:0000313" key="10">
    <source>
        <dbReference type="EMBL" id="SCM68793.1"/>
    </source>
</evidence>
<comment type="pathway">
    <text evidence="3">Organic acid metabolism; glycolate biosynthesis; glycolate from 2-phosphoglycolate: step 1/1.</text>
</comment>
<dbReference type="InterPro" id="IPR023214">
    <property type="entry name" value="HAD_sf"/>
</dbReference>
<dbReference type="SFLD" id="SFLDG01129">
    <property type="entry name" value="C1.5:_HAD__Beta-PGM__Phosphata"/>
    <property type="match status" value="1"/>
</dbReference>
<comment type="cofactor">
    <cofactor evidence="2">
        <name>Mg(2+)</name>
        <dbReference type="ChEBI" id="CHEBI:18420"/>
    </cofactor>
</comment>
<dbReference type="GO" id="GO:0006281">
    <property type="term" value="P:DNA repair"/>
    <property type="evidence" value="ECO:0007669"/>
    <property type="project" value="TreeGrafter"/>
</dbReference>
<dbReference type="Proteomes" id="UP000184085">
    <property type="component" value="Unassembled WGS sequence"/>
</dbReference>
<dbReference type="PRINTS" id="PR00413">
    <property type="entry name" value="HADHALOGNASE"/>
</dbReference>
<dbReference type="SUPFAM" id="SSF56784">
    <property type="entry name" value="HAD-like"/>
    <property type="match status" value="1"/>
</dbReference>
<dbReference type="InterPro" id="IPR041492">
    <property type="entry name" value="HAD_2"/>
</dbReference>
<dbReference type="SFLD" id="SFLDS00003">
    <property type="entry name" value="Haloacid_Dehalogenase"/>
    <property type="match status" value="1"/>
</dbReference>
<evidence type="ECO:0000256" key="5">
    <source>
        <dbReference type="ARBA" id="ARBA00013078"/>
    </source>
</evidence>
<dbReference type="PANTHER" id="PTHR43434">
    <property type="entry name" value="PHOSPHOGLYCOLATE PHOSPHATASE"/>
    <property type="match status" value="1"/>
</dbReference>
<reference evidence="11" key="1">
    <citation type="submission" date="2016-09" db="EMBL/GenBank/DDBJ databases">
        <authorList>
            <person name="Wibberg D."/>
        </authorList>
    </citation>
    <scope>NUCLEOTIDE SEQUENCE [LARGE SCALE GENOMIC DNA]</scope>
</reference>
<sequence>MARIVFDLDGTLIDSAPDIHGIANAVLAGEGAEPITLAQAREFIGNGAGVFVAKMRAARGIADSEQERLLADFTGRYLTATDLTHPYPAVEPVLGQLKAAGHSLGVCTNKPFAATQAVLRATGLDGYFDVVIGGDSLPVHKPDPRPLDKAFAELGRGPEIYVGDSEVDAETAQRALVPFVLFTEGYRKTASALIPHAAQFSHFDDLGAIIDALLAEAAMSS</sequence>
<keyword evidence="11" id="KW-1185">Reference proteome</keyword>
<dbReference type="NCBIfam" id="TIGR01449">
    <property type="entry name" value="PGP_bact"/>
    <property type="match status" value="1"/>
</dbReference>
<protein>
    <recommendedName>
        <fullName evidence="5">phosphoglycolate phosphatase</fullName>
        <ecNumber evidence="5">3.1.3.18</ecNumber>
    </recommendedName>
</protein>
<evidence type="ECO:0000256" key="7">
    <source>
        <dbReference type="ARBA" id="ARBA00022801"/>
    </source>
</evidence>
<dbReference type="GO" id="GO:0005975">
    <property type="term" value="P:carbohydrate metabolic process"/>
    <property type="evidence" value="ECO:0007669"/>
    <property type="project" value="InterPro"/>
</dbReference>
<dbReference type="Pfam" id="PF13419">
    <property type="entry name" value="HAD_2"/>
    <property type="match status" value="1"/>
</dbReference>
<gene>
    <name evidence="10" type="ORF">KARMA_3023</name>
</gene>
<dbReference type="GO" id="GO:0005829">
    <property type="term" value="C:cytosol"/>
    <property type="evidence" value="ECO:0007669"/>
    <property type="project" value="TreeGrafter"/>
</dbReference>
<keyword evidence="8" id="KW-0460">Magnesium</keyword>
<evidence type="ECO:0000256" key="3">
    <source>
        <dbReference type="ARBA" id="ARBA00004818"/>
    </source>
</evidence>
<dbReference type="InterPro" id="IPR037512">
    <property type="entry name" value="PGPase_prok"/>
</dbReference>
<dbReference type="GO" id="GO:0008967">
    <property type="term" value="F:phosphoglycolate phosphatase activity"/>
    <property type="evidence" value="ECO:0007669"/>
    <property type="project" value="UniProtKB-EC"/>
</dbReference>